<keyword evidence="1" id="KW-1133">Transmembrane helix</keyword>
<feature type="transmembrane region" description="Helical" evidence="1">
    <location>
        <begin position="95"/>
        <end position="122"/>
    </location>
</feature>
<name>A0A0R1J892_9LACO</name>
<feature type="transmembrane region" description="Helical" evidence="1">
    <location>
        <begin position="163"/>
        <end position="191"/>
    </location>
</feature>
<dbReference type="PATRIC" id="fig|1423811.3.peg.1737"/>
<gene>
    <name evidence="2" type="ORF">FC72_GL001702</name>
</gene>
<evidence type="ECO:0000313" key="3">
    <source>
        <dbReference type="Proteomes" id="UP000050929"/>
    </source>
</evidence>
<organism evidence="2 3">
    <name type="scientific">Companilactobacillus tucceti DSM 20183</name>
    <dbReference type="NCBI Taxonomy" id="1423811"/>
    <lineage>
        <taxon>Bacteria</taxon>
        <taxon>Bacillati</taxon>
        <taxon>Bacillota</taxon>
        <taxon>Bacilli</taxon>
        <taxon>Lactobacillales</taxon>
        <taxon>Lactobacillaceae</taxon>
        <taxon>Companilactobacillus</taxon>
    </lineage>
</organism>
<keyword evidence="1" id="KW-0812">Transmembrane</keyword>
<keyword evidence="3" id="KW-1185">Reference proteome</keyword>
<comment type="caution">
    <text evidence="2">The sequence shown here is derived from an EMBL/GenBank/DDBJ whole genome shotgun (WGS) entry which is preliminary data.</text>
</comment>
<proteinExistence type="predicted"/>
<reference evidence="2 3" key="1">
    <citation type="journal article" date="2015" name="Genome Announc.">
        <title>Expanding the biotechnology potential of lactobacilli through comparative genomics of 213 strains and associated genera.</title>
        <authorList>
            <person name="Sun Z."/>
            <person name="Harris H.M."/>
            <person name="McCann A."/>
            <person name="Guo C."/>
            <person name="Argimon S."/>
            <person name="Zhang W."/>
            <person name="Yang X."/>
            <person name="Jeffery I.B."/>
            <person name="Cooney J.C."/>
            <person name="Kagawa T.F."/>
            <person name="Liu W."/>
            <person name="Song Y."/>
            <person name="Salvetti E."/>
            <person name="Wrobel A."/>
            <person name="Rasinkangas P."/>
            <person name="Parkhill J."/>
            <person name="Rea M.C."/>
            <person name="O'Sullivan O."/>
            <person name="Ritari J."/>
            <person name="Douillard F.P."/>
            <person name="Paul Ross R."/>
            <person name="Yang R."/>
            <person name="Briner A.E."/>
            <person name="Felis G.E."/>
            <person name="de Vos W.M."/>
            <person name="Barrangou R."/>
            <person name="Klaenhammer T.R."/>
            <person name="Caufield P.W."/>
            <person name="Cui Y."/>
            <person name="Zhang H."/>
            <person name="O'Toole P.W."/>
        </authorList>
    </citation>
    <scope>NUCLEOTIDE SEQUENCE [LARGE SCALE GENOMIC DNA]</scope>
    <source>
        <strain evidence="2 3">DSM 20183</strain>
    </source>
</reference>
<protein>
    <recommendedName>
        <fullName evidence="4">Integral membrane protein</fullName>
    </recommendedName>
</protein>
<accession>A0A0R1J892</accession>
<sequence>MENKAVNEYIDELKVYLHPLDESEQNDVLEFYREYLIDANLTTTDAIINELGLPKKLARKVLADYSIKMSEDNYQHVDNGRITDNERFKKNLGMIVLILLALMASPIAIPIAILLVVCLALFFGLGIFFILLFLFLLALSVIIGIGAIFMGVSVIFESLATSALYIGSGLVILGLNFFVIPIVIAAIRWVFDLVVIFFRWLGKKLLYGRNTPMKGENK</sequence>
<dbReference type="RefSeq" id="WP_057764854.1">
    <property type="nucleotide sequence ID" value="NZ_AZDG01000005.1"/>
</dbReference>
<dbReference type="AlphaFoldDB" id="A0A0R1J892"/>
<evidence type="ECO:0000313" key="2">
    <source>
        <dbReference type="EMBL" id="KRK65075.1"/>
    </source>
</evidence>
<keyword evidence="1" id="KW-0472">Membrane</keyword>
<feature type="transmembrane region" description="Helical" evidence="1">
    <location>
        <begin position="128"/>
        <end position="156"/>
    </location>
</feature>
<dbReference type="Proteomes" id="UP000050929">
    <property type="component" value="Unassembled WGS sequence"/>
</dbReference>
<dbReference type="Pfam" id="PF22564">
    <property type="entry name" value="HAAS"/>
    <property type="match status" value="1"/>
</dbReference>
<dbReference type="OrthoDB" id="2242293at2"/>
<dbReference type="EMBL" id="AZDG01000005">
    <property type="protein sequence ID" value="KRK65075.1"/>
    <property type="molecule type" value="Genomic_DNA"/>
</dbReference>
<evidence type="ECO:0000256" key="1">
    <source>
        <dbReference type="SAM" id="Phobius"/>
    </source>
</evidence>
<dbReference type="STRING" id="1423811.FC72_GL001702"/>
<evidence type="ECO:0008006" key="4">
    <source>
        <dbReference type="Google" id="ProtNLM"/>
    </source>
</evidence>